<name>A0A3E0W4P5_9MICO</name>
<keyword evidence="7" id="KW-1133">Transmembrane helix</keyword>
<dbReference type="InterPro" id="IPR036286">
    <property type="entry name" value="LexA/Signal_pep-like_sf"/>
</dbReference>
<feature type="domain" description="Peptidase S26" evidence="9">
    <location>
        <begin position="42"/>
        <end position="244"/>
    </location>
</feature>
<evidence type="ECO:0000256" key="1">
    <source>
        <dbReference type="ARBA" id="ARBA00000677"/>
    </source>
</evidence>
<evidence type="ECO:0000313" key="11">
    <source>
        <dbReference type="Proteomes" id="UP000256541"/>
    </source>
</evidence>
<keyword evidence="5 7" id="KW-0378">Hydrolase</keyword>
<evidence type="ECO:0000256" key="5">
    <source>
        <dbReference type="ARBA" id="ARBA00022801"/>
    </source>
</evidence>
<dbReference type="PRINTS" id="PR00727">
    <property type="entry name" value="LEADERPTASE"/>
</dbReference>
<dbReference type="InterPro" id="IPR019758">
    <property type="entry name" value="Pept_S26A_signal_pept_1_CS"/>
</dbReference>
<comment type="caution">
    <text evidence="10">The sequence shown here is derived from an EMBL/GenBank/DDBJ whole genome shotgun (WGS) entry which is preliminary data.</text>
</comment>
<dbReference type="GO" id="GO:0004252">
    <property type="term" value="F:serine-type endopeptidase activity"/>
    <property type="evidence" value="ECO:0007669"/>
    <property type="project" value="InterPro"/>
</dbReference>
<dbReference type="GO" id="GO:0005886">
    <property type="term" value="C:plasma membrane"/>
    <property type="evidence" value="ECO:0007669"/>
    <property type="project" value="UniProtKB-SubCell"/>
</dbReference>
<evidence type="ECO:0000256" key="6">
    <source>
        <dbReference type="PIRSR" id="PIRSR600223-1"/>
    </source>
</evidence>
<feature type="active site" evidence="6">
    <location>
        <position position="137"/>
    </location>
</feature>
<dbReference type="PANTHER" id="PTHR43390:SF1">
    <property type="entry name" value="CHLOROPLAST PROCESSING PEPTIDASE"/>
    <property type="match status" value="1"/>
</dbReference>
<dbReference type="PANTHER" id="PTHR43390">
    <property type="entry name" value="SIGNAL PEPTIDASE I"/>
    <property type="match status" value="1"/>
</dbReference>
<dbReference type="AlphaFoldDB" id="A0A3E0W4P5"/>
<dbReference type="OrthoDB" id="9815782at2"/>
<evidence type="ECO:0000256" key="4">
    <source>
        <dbReference type="ARBA" id="ARBA00013208"/>
    </source>
</evidence>
<feature type="region of interest" description="Disordered" evidence="8">
    <location>
        <begin position="1"/>
        <end position="28"/>
    </location>
</feature>
<dbReference type="Gene3D" id="2.10.109.10">
    <property type="entry name" value="Umud Fragment, subunit A"/>
    <property type="match status" value="1"/>
</dbReference>
<dbReference type="CDD" id="cd06530">
    <property type="entry name" value="S26_SPase_I"/>
    <property type="match status" value="1"/>
</dbReference>
<evidence type="ECO:0000256" key="2">
    <source>
        <dbReference type="ARBA" id="ARBA00004401"/>
    </source>
</evidence>
<feature type="active site" evidence="6">
    <location>
        <position position="66"/>
    </location>
</feature>
<comment type="similarity">
    <text evidence="3 7">Belongs to the peptidase S26 family.</text>
</comment>
<dbReference type="NCBIfam" id="TIGR02227">
    <property type="entry name" value="sigpep_I_bact"/>
    <property type="match status" value="1"/>
</dbReference>
<organism evidence="10 11">
    <name type="scientific">Subtercola boreus</name>
    <dbReference type="NCBI Taxonomy" id="120213"/>
    <lineage>
        <taxon>Bacteria</taxon>
        <taxon>Bacillati</taxon>
        <taxon>Actinomycetota</taxon>
        <taxon>Actinomycetes</taxon>
        <taxon>Micrococcales</taxon>
        <taxon>Microbacteriaceae</taxon>
        <taxon>Subtercola</taxon>
    </lineage>
</organism>
<comment type="subcellular location">
    <subcellularLocation>
        <location evidence="2">Cell membrane</location>
        <topology evidence="2">Single-pass type II membrane protein</topology>
    </subcellularLocation>
    <subcellularLocation>
        <location evidence="7">Membrane</location>
        <topology evidence="7">Single-pass type II membrane protein</topology>
    </subcellularLocation>
</comment>
<evidence type="ECO:0000256" key="3">
    <source>
        <dbReference type="ARBA" id="ARBA00009370"/>
    </source>
</evidence>
<dbReference type="EMBL" id="NBXB01000011">
    <property type="protein sequence ID" value="RFA16458.1"/>
    <property type="molecule type" value="Genomic_DNA"/>
</dbReference>
<dbReference type="RefSeq" id="WP_116410321.1">
    <property type="nucleotide sequence ID" value="NZ_NBXB01000011.1"/>
</dbReference>
<dbReference type="GO" id="GO:0006465">
    <property type="term" value="P:signal peptide processing"/>
    <property type="evidence" value="ECO:0007669"/>
    <property type="project" value="InterPro"/>
</dbReference>
<keyword evidence="7" id="KW-0812">Transmembrane</keyword>
<feature type="transmembrane region" description="Helical" evidence="7">
    <location>
        <begin position="38"/>
        <end position="61"/>
    </location>
</feature>
<gene>
    <name evidence="10" type="ORF">B7R22_02935</name>
</gene>
<dbReference type="Pfam" id="PF10502">
    <property type="entry name" value="Peptidase_S26"/>
    <property type="match status" value="1"/>
</dbReference>
<evidence type="ECO:0000256" key="7">
    <source>
        <dbReference type="RuleBase" id="RU362042"/>
    </source>
</evidence>
<accession>A0A3E0W4P5</accession>
<evidence type="ECO:0000256" key="8">
    <source>
        <dbReference type="SAM" id="MobiDB-lite"/>
    </source>
</evidence>
<dbReference type="Proteomes" id="UP000256541">
    <property type="component" value="Unassembled WGS sequence"/>
</dbReference>
<dbReference type="PROSITE" id="PS00761">
    <property type="entry name" value="SPASE_I_3"/>
    <property type="match status" value="1"/>
</dbReference>
<protein>
    <recommendedName>
        <fullName evidence="4 7">Signal peptidase I</fullName>
        <ecNumber evidence="4 7">3.4.21.89</ecNumber>
    </recommendedName>
</protein>
<dbReference type="GO" id="GO:0009003">
    <property type="term" value="F:signal peptidase activity"/>
    <property type="evidence" value="ECO:0007669"/>
    <property type="project" value="UniProtKB-EC"/>
</dbReference>
<dbReference type="EC" id="3.4.21.89" evidence="4 7"/>
<dbReference type="InterPro" id="IPR019533">
    <property type="entry name" value="Peptidase_S26"/>
</dbReference>
<reference evidence="10 11" key="1">
    <citation type="submission" date="2017-04" db="EMBL/GenBank/DDBJ databases">
        <title>Comparative genome analysis of Subtercola boreus.</title>
        <authorList>
            <person name="Cho Y.-J."/>
            <person name="Cho A."/>
            <person name="Kim O.-S."/>
            <person name="Lee J.-I."/>
        </authorList>
    </citation>
    <scope>NUCLEOTIDE SEQUENCE [LARGE SCALE GENOMIC DNA]</scope>
    <source>
        <strain evidence="10 11">P27479</strain>
    </source>
</reference>
<comment type="catalytic activity">
    <reaction evidence="1 7">
        <text>Cleavage of hydrophobic, N-terminal signal or leader sequences from secreted and periplasmic proteins.</text>
        <dbReference type="EC" id="3.4.21.89"/>
    </reaction>
</comment>
<dbReference type="InterPro" id="IPR000223">
    <property type="entry name" value="Pept_S26A_signal_pept_1"/>
</dbReference>
<dbReference type="SUPFAM" id="SSF51306">
    <property type="entry name" value="LexA/Signal peptidase"/>
    <property type="match status" value="1"/>
</dbReference>
<evidence type="ECO:0000259" key="9">
    <source>
        <dbReference type="Pfam" id="PF10502"/>
    </source>
</evidence>
<proteinExistence type="inferred from homology"/>
<sequence length="253" mass="27141">MSAETPQPVGSAGPARRGRSARPSRPARSGIRRITGSFWFNLLAAFVVLALVQAFLVKVYYVPSGSMQQTLSIGDRLLVDRVSLDFSDPKDGDIVVFTASDLWGETPEQPSNPLLYAVRWLGGIVGVGPNLDHTLVKRVIAGPGQTVSCCDAEGHLLVDGLAVDEPYVYADYPFAPGSFDCGSTPVSMRCFGELTVPAGQYFVLGDHRSNSNDSIFACRGRDPTSACLKMVGRGDIVGRVAAIVFPPSDWRGF</sequence>
<keyword evidence="7" id="KW-0472">Membrane</keyword>
<keyword evidence="7" id="KW-0645">Protease</keyword>
<evidence type="ECO:0000313" key="10">
    <source>
        <dbReference type="EMBL" id="RFA16458.1"/>
    </source>
</evidence>